<dbReference type="Proteomes" id="UP001243757">
    <property type="component" value="Unassembled WGS sequence"/>
</dbReference>
<reference evidence="8 9" key="1">
    <citation type="submission" date="2023-05" db="EMBL/GenBank/DDBJ databases">
        <title>Pseudodonghicola sp. nov.</title>
        <authorList>
            <person name="Huang J."/>
        </authorList>
    </citation>
    <scope>NUCLEOTIDE SEQUENCE [LARGE SCALE GENOMIC DNA]</scope>
    <source>
        <strain evidence="8 9">IC7</strain>
    </source>
</reference>
<feature type="region of interest" description="Disordered" evidence="5">
    <location>
        <begin position="154"/>
        <end position="173"/>
    </location>
</feature>
<dbReference type="InterPro" id="IPR014284">
    <property type="entry name" value="RNA_pol_sigma-70_dom"/>
</dbReference>
<dbReference type="InterPro" id="IPR013324">
    <property type="entry name" value="RNA_pol_sigma_r3/r4-like"/>
</dbReference>
<evidence type="ECO:0000259" key="7">
    <source>
        <dbReference type="Pfam" id="PF22029"/>
    </source>
</evidence>
<dbReference type="RefSeq" id="WP_284479983.1">
    <property type="nucleotide sequence ID" value="NZ_JASNJD010000003.1"/>
</dbReference>
<dbReference type="Pfam" id="PF22029">
    <property type="entry name" value="PhyR_sigma2"/>
    <property type="match status" value="1"/>
</dbReference>
<dbReference type="Gene3D" id="1.10.10.10">
    <property type="entry name" value="Winged helix-like DNA-binding domain superfamily/Winged helix DNA-binding domain"/>
    <property type="match status" value="1"/>
</dbReference>
<dbReference type="InterPro" id="IPR013325">
    <property type="entry name" value="RNA_pol_sigma_r2"/>
</dbReference>
<dbReference type="SUPFAM" id="SSF88659">
    <property type="entry name" value="Sigma3 and sigma4 domains of RNA polymerase sigma factors"/>
    <property type="match status" value="1"/>
</dbReference>
<dbReference type="NCBIfam" id="TIGR02937">
    <property type="entry name" value="sigma70-ECF"/>
    <property type="match status" value="1"/>
</dbReference>
<dbReference type="SUPFAM" id="SSF88946">
    <property type="entry name" value="Sigma2 domain of RNA polymerase sigma factors"/>
    <property type="match status" value="1"/>
</dbReference>
<comment type="similarity">
    <text evidence="1">Belongs to the sigma-70 factor family. ECF subfamily.</text>
</comment>
<dbReference type="PANTHER" id="PTHR43133">
    <property type="entry name" value="RNA POLYMERASE ECF-TYPE SIGMA FACTO"/>
    <property type="match status" value="1"/>
</dbReference>
<keyword evidence="2" id="KW-0805">Transcription regulation</keyword>
<keyword evidence="3" id="KW-0731">Sigma factor</keyword>
<comment type="caution">
    <text evidence="8">The sequence shown here is derived from an EMBL/GenBank/DDBJ whole genome shotgun (WGS) entry which is preliminary data.</text>
</comment>
<dbReference type="Gene3D" id="1.10.1740.10">
    <property type="match status" value="1"/>
</dbReference>
<dbReference type="InterPro" id="IPR036388">
    <property type="entry name" value="WH-like_DNA-bd_sf"/>
</dbReference>
<dbReference type="InterPro" id="IPR013249">
    <property type="entry name" value="RNA_pol_sigma70_r4_t2"/>
</dbReference>
<protein>
    <submittedName>
        <fullName evidence="8">Sigma-70 family RNA polymerase sigma factor</fullName>
    </submittedName>
</protein>
<gene>
    <name evidence="8" type="ORF">QO033_05725</name>
</gene>
<feature type="domain" description="PhyR sigma2" evidence="7">
    <location>
        <begin position="7"/>
        <end position="61"/>
    </location>
</feature>
<name>A0ABT7EY16_9RHOB</name>
<accession>A0ABT7EY16</accession>
<dbReference type="PANTHER" id="PTHR43133:SF25">
    <property type="entry name" value="RNA POLYMERASE SIGMA FACTOR RFAY-RELATED"/>
    <property type="match status" value="1"/>
</dbReference>
<organism evidence="8 9">
    <name type="scientific">Pseudodonghicola flavimaris</name>
    <dbReference type="NCBI Taxonomy" id="3050036"/>
    <lineage>
        <taxon>Bacteria</taxon>
        <taxon>Pseudomonadati</taxon>
        <taxon>Pseudomonadota</taxon>
        <taxon>Alphaproteobacteria</taxon>
        <taxon>Rhodobacterales</taxon>
        <taxon>Paracoccaceae</taxon>
        <taxon>Pseudodonghicola</taxon>
    </lineage>
</organism>
<feature type="domain" description="RNA polymerase sigma factor 70 region 4 type 2" evidence="6">
    <location>
        <begin position="103"/>
        <end position="153"/>
    </location>
</feature>
<dbReference type="InterPro" id="IPR053866">
    <property type="entry name" value="PhyR_sigma2"/>
</dbReference>
<keyword evidence="9" id="KW-1185">Reference proteome</keyword>
<dbReference type="CDD" id="cd06171">
    <property type="entry name" value="Sigma70_r4"/>
    <property type="match status" value="1"/>
</dbReference>
<evidence type="ECO:0000256" key="5">
    <source>
        <dbReference type="SAM" id="MobiDB-lite"/>
    </source>
</evidence>
<proteinExistence type="inferred from homology"/>
<evidence type="ECO:0000259" key="6">
    <source>
        <dbReference type="Pfam" id="PF08281"/>
    </source>
</evidence>
<dbReference type="InterPro" id="IPR039425">
    <property type="entry name" value="RNA_pol_sigma-70-like"/>
</dbReference>
<keyword evidence="4" id="KW-0804">Transcription</keyword>
<evidence type="ECO:0000256" key="2">
    <source>
        <dbReference type="ARBA" id="ARBA00023015"/>
    </source>
</evidence>
<dbReference type="Pfam" id="PF08281">
    <property type="entry name" value="Sigma70_r4_2"/>
    <property type="match status" value="1"/>
</dbReference>
<sequence>MRELDQIAALTPALRRYARALMRGDRDAGDDLVQDCLERAVAALPHRRRDASLTAWVFRILINRHRDLMRQAARPGHLVPVEALRPEPAQPPGQEHHMALRETEVAIARLPEDQRRALLLVALDGASIDDAAAALDIPRGTLLSRLARARASLRSMTGRAGGDTAAPRPNGRP</sequence>
<evidence type="ECO:0000256" key="3">
    <source>
        <dbReference type="ARBA" id="ARBA00023082"/>
    </source>
</evidence>
<evidence type="ECO:0000313" key="8">
    <source>
        <dbReference type="EMBL" id="MDK3017165.1"/>
    </source>
</evidence>
<evidence type="ECO:0000256" key="4">
    <source>
        <dbReference type="ARBA" id="ARBA00023163"/>
    </source>
</evidence>
<evidence type="ECO:0000256" key="1">
    <source>
        <dbReference type="ARBA" id="ARBA00010641"/>
    </source>
</evidence>
<dbReference type="EMBL" id="JASNJD010000003">
    <property type="protein sequence ID" value="MDK3017165.1"/>
    <property type="molecule type" value="Genomic_DNA"/>
</dbReference>
<evidence type="ECO:0000313" key="9">
    <source>
        <dbReference type="Proteomes" id="UP001243757"/>
    </source>
</evidence>